<evidence type="ECO:0000313" key="3">
    <source>
        <dbReference type="EMBL" id="MDT7832437.1"/>
    </source>
</evidence>
<evidence type="ECO:0000313" key="4">
    <source>
        <dbReference type="Proteomes" id="UP001257277"/>
    </source>
</evidence>
<comment type="caution">
    <text evidence="3">The sequence shown here is derived from an EMBL/GenBank/DDBJ whole genome shotgun (WGS) entry which is preliminary data.</text>
</comment>
<evidence type="ECO:0000256" key="1">
    <source>
        <dbReference type="ARBA" id="ARBA00022729"/>
    </source>
</evidence>
<protein>
    <submittedName>
        <fullName evidence="3">T9SS type A sorting domain-containing protein</fullName>
    </submittedName>
</protein>
<evidence type="ECO:0000259" key="2">
    <source>
        <dbReference type="Pfam" id="PF18962"/>
    </source>
</evidence>
<gene>
    <name evidence="3" type="ORF">RQM59_08600</name>
</gene>
<name>A0ABU3LH99_9FLAO</name>
<dbReference type="Pfam" id="PF18962">
    <property type="entry name" value="Por_Secre_tail"/>
    <property type="match status" value="1"/>
</dbReference>
<dbReference type="InterPro" id="IPR026444">
    <property type="entry name" value="Secre_tail"/>
</dbReference>
<dbReference type="PANTHER" id="PTHR36220">
    <property type="entry name" value="UNNAMED PRODUCT"/>
    <property type="match status" value="1"/>
</dbReference>
<keyword evidence="1" id="KW-0732">Signal</keyword>
<feature type="domain" description="Secretion system C-terminal sorting" evidence="2">
    <location>
        <begin position="424"/>
        <end position="491"/>
    </location>
</feature>
<dbReference type="RefSeq" id="WP_349241697.1">
    <property type="nucleotide sequence ID" value="NZ_JAVTTO010000003.1"/>
</dbReference>
<dbReference type="InterPro" id="IPR011043">
    <property type="entry name" value="Gal_Oxase/kelch_b-propeller"/>
</dbReference>
<keyword evidence="4" id="KW-1185">Reference proteome</keyword>
<dbReference type="Proteomes" id="UP001257277">
    <property type="component" value="Unassembled WGS sequence"/>
</dbReference>
<reference evidence="3 4" key="1">
    <citation type="submission" date="2023-09" db="EMBL/GenBank/DDBJ databases">
        <title>Novel taxa isolated from Blanes Bay.</title>
        <authorList>
            <person name="Rey-Velasco X."/>
            <person name="Lucena T."/>
        </authorList>
    </citation>
    <scope>NUCLEOTIDE SEQUENCE [LARGE SCALE GENOMIC DNA]</scope>
    <source>
        <strain evidence="3 4">S356</strain>
    </source>
</reference>
<dbReference type="PANTHER" id="PTHR36220:SF1">
    <property type="entry name" value="GAMMA TUBULIN COMPLEX COMPONENT C-TERMINAL DOMAIN-CONTAINING PROTEIN"/>
    <property type="match status" value="1"/>
</dbReference>
<sequence>MKIKLFLIFTLTCLTVFPQTQIGNSVFGSYSNASLGWSVSLSSDGKILAAGAPGIGGNVYVYENINSSWVQIGDAITGDNDQHGHSISLSSNGNILAISAAWNHTNGIRSGRTQIYENQGGSWVQIGQDIVGEFAYDGETNGQLPDSNVSLSADGSIVAIGATGNDGNGNNSGSVRVFRNDNNNWIQIGNTINGENQNDELGSSVSLSNDGSIIAIGAVHPISAGSIGYVKVYKNENDNWIQIGSNISSGQSDRFAESLSISGDGNVIAIGATGVDIGGSLNHGGVRIYRNTNDNWNQIGNTIIGEAQSDASGNSVSLSEDGNVVAIGAWLNTSNGNWGAGQVRIYKNESDNWVQVGADIEGDISGIHEGFSVRLSSDGSIVATGAINYDDVPNTPGDIGRVSVFDLSSVLSLSSIPQLVDVKVYPNPTVEHINVETALELSEISVWNLNGQLVKQAYNSNLIGVKSLPYGVYLLKIKTTNNSVLFKKIVVGS</sequence>
<organism evidence="3 4">
    <name type="scientific">Asprobacillus argus</name>
    <dbReference type="NCBI Taxonomy" id="3076534"/>
    <lineage>
        <taxon>Bacteria</taxon>
        <taxon>Pseudomonadati</taxon>
        <taxon>Bacteroidota</taxon>
        <taxon>Flavobacteriia</taxon>
        <taxon>Flavobacteriales</taxon>
        <taxon>Flavobacteriaceae</taxon>
        <taxon>Asprobacillus</taxon>
    </lineage>
</organism>
<dbReference type="NCBIfam" id="TIGR04183">
    <property type="entry name" value="Por_Secre_tail"/>
    <property type="match status" value="1"/>
</dbReference>
<dbReference type="SUPFAM" id="SSF50965">
    <property type="entry name" value="Galactose oxidase, central domain"/>
    <property type="match status" value="1"/>
</dbReference>
<dbReference type="EMBL" id="JAVTTO010000003">
    <property type="protein sequence ID" value="MDT7832437.1"/>
    <property type="molecule type" value="Genomic_DNA"/>
</dbReference>
<accession>A0ABU3LH99</accession>
<proteinExistence type="predicted"/>